<dbReference type="AlphaFoldDB" id="A0A937CTU9"/>
<accession>A0A937CTU9</accession>
<feature type="region of interest" description="Disordered" evidence="1">
    <location>
        <begin position="27"/>
        <end position="51"/>
    </location>
</feature>
<comment type="caution">
    <text evidence="3">The sequence shown here is derived from an EMBL/GenBank/DDBJ whole genome shotgun (WGS) entry which is preliminary data.</text>
</comment>
<reference evidence="3 4" key="1">
    <citation type="journal article" date="2017" name="Int. J. Syst. Evol. Microbiol.">
        <title>Ramlibacter monticola sp. nov., isolated from forest soil.</title>
        <authorList>
            <person name="Chaudhary D.K."/>
            <person name="Kim J."/>
        </authorList>
    </citation>
    <scope>NUCLEOTIDE SEQUENCE [LARGE SCALE GENOMIC DNA]</scope>
    <source>
        <strain evidence="3 4">KACC 19175</strain>
    </source>
</reference>
<evidence type="ECO:0000313" key="4">
    <source>
        <dbReference type="Proteomes" id="UP000599109"/>
    </source>
</evidence>
<feature type="region of interest" description="Disordered" evidence="1">
    <location>
        <begin position="115"/>
        <end position="139"/>
    </location>
</feature>
<evidence type="ECO:0008006" key="5">
    <source>
        <dbReference type="Google" id="ProtNLM"/>
    </source>
</evidence>
<dbReference type="Proteomes" id="UP000599109">
    <property type="component" value="Unassembled WGS sequence"/>
</dbReference>
<keyword evidence="4" id="KW-1185">Reference proteome</keyword>
<evidence type="ECO:0000256" key="2">
    <source>
        <dbReference type="SAM" id="SignalP"/>
    </source>
</evidence>
<protein>
    <recommendedName>
        <fullName evidence="5">DUF5666 domain-containing protein</fullName>
    </recommendedName>
</protein>
<sequence>MRFPTRAQHVLACALLAGAWLPAAAQKPAGDMPPATLSGSSSASPGKAMGEGTLKTTATIVSIEPATRNIVLKRQDGKTVNITLSDEVRNFDQLKVGDKVTAEYSQAIALELKKGGGSTATSTGGETVKRAEPGQKPGGEAVRKVTVLADVVSVDAKKKLVTLRGPAGNLVDLAVEDAEQLKNIKKGDQVQALYSESLAVKVEPAK</sequence>
<proteinExistence type="predicted"/>
<organism evidence="3 4">
    <name type="scientific">Ramlibacter monticola</name>
    <dbReference type="NCBI Taxonomy" id="1926872"/>
    <lineage>
        <taxon>Bacteria</taxon>
        <taxon>Pseudomonadati</taxon>
        <taxon>Pseudomonadota</taxon>
        <taxon>Betaproteobacteria</taxon>
        <taxon>Burkholderiales</taxon>
        <taxon>Comamonadaceae</taxon>
        <taxon>Ramlibacter</taxon>
    </lineage>
</organism>
<feature type="chain" id="PRO_5036679252" description="DUF5666 domain-containing protein" evidence="2">
    <location>
        <begin position="26"/>
        <end position="206"/>
    </location>
</feature>
<keyword evidence="2" id="KW-0732">Signal</keyword>
<dbReference type="EMBL" id="JAEQNE010000002">
    <property type="protein sequence ID" value="MBL0391367.1"/>
    <property type="molecule type" value="Genomic_DNA"/>
</dbReference>
<evidence type="ECO:0000256" key="1">
    <source>
        <dbReference type="SAM" id="MobiDB-lite"/>
    </source>
</evidence>
<gene>
    <name evidence="3" type="ORF">JJ685_09475</name>
</gene>
<dbReference type="RefSeq" id="WP_201674004.1">
    <property type="nucleotide sequence ID" value="NZ_JAEQNE010000002.1"/>
</dbReference>
<feature type="signal peptide" evidence="2">
    <location>
        <begin position="1"/>
        <end position="25"/>
    </location>
</feature>
<name>A0A937CTU9_9BURK</name>
<evidence type="ECO:0000313" key="3">
    <source>
        <dbReference type="EMBL" id="MBL0391367.1"/>
    </source>
</evidence>